<dbReference type="PROSITE" id="PS00211">
    <property type="entry name" value="ABC_TRANSPORTER_1"/>
    <property type="match status" value="1"/>
</dbReference>
<evidence type="ECO:0000256" key="1">
    <source>
        <dbReference type="ARBA" id="ARBA00022448"/>
    </source>
</evidence>
<evidence type="ECO:0000256" key="2">
    <source>
        <dbReference type="ARBA" id="ARBA00022741"/>
    </source>
</evidence>
<feature type="compositionally biased region" description="Basic residues" evidence="4">
    <location>
        <begin position="1"/>
        <end position="11"/>
    </location>
</feature>
<keyword evidence="2" id="KW-0547">Nucleotide-binding</keyword>
<dbReference type="InterPro" id="IPR027417">
    <property type="entry name" value="P-loop_NTPase"/>
</dbReference>
<dbReference type="CDD" id="cd03255">
    <property type="entry name" value="ABC_MJ0796_LolCDE_FtsE"/>
    <property type="match status" value="1"/>
</dbReference>
<dbReference type="SUPFAM" id="SSF52540">
    <property type="entry name" value="P-loop containing nucleoside triphosphate hydrolases"/>
    <property type="match status" value="1"/>
</dbReference>
<proteinExistence type="predicted"/>
<dbReference type="InterPro" id="IPR003439">
    <property type="entry name" value="ABC_transporter-like_ATP-bd"/>
</dbReference>
<accession>A0ABT4Q371</accession>
<dbReference type="PANTHER" id="PTHR24220">
    <property type="entry name" value="IMPORT ATP-BINDING PROTEIN"/>
    <property type="match status" value="1"/>
</dbReference>
<name>A0ABT4Q371_9BACL</name>
<keyword evidence="3 6" id="KW-0067">ATP-binding</keyword>
<dbReference type="InterPro" id="IPR017911">
    <property type="entry name" value="MacB-like_ATP-bd"/>
</dbReference>
<dbReference type="Proteomes" id="UP001527882">
    <property type="component" value="Unassembled WGS sequence"/>
</dbReference>
<evidence type="ECO:0000259" key="5">
    <source>
        <dbReference type="PROSITE" id="PS50893"/>
    </source>
</evidence>
<evidence type="ECO:0000256" key="3">
    <source>
        <dbReference type="ARBA" id="ARBA00022840"/>
    </source>
</evidence>
<feature type="domain" description="ABC transporter" evidence="5">
    <location>
        <begin position="68"/>
        <end position="286"/>
    </location>
</feature>
<dbReference type="InterPro" id="IPR017871">
    <property type="entry name" value="ABC_transporter-like_CS"/>
</dbReference>
<dbReference type="RefSeq" id="WP_269879650.1">
    <property type="nucleotide sequence ID" value="NZ_JAQAGZ010000001.1"/>
</dbReference>
<dbReference type="GO" id="GO:0005524">
    <property type="term" value="F:ATP binding"/>
    <property type="evidence" value="ECO:0007669"/>
    <property type="project" value="UniProtKB-KW"/>
</dbReference>
<dbReference type="PANTHER" id="PTHR24220:SF659">
    <property type="entry name" value="TRANSPORTER, PUTATIVE-RELATED"/>
    <property type="match status" value="1"/>
</dbReference>
<dbReference type="InterPro" id="IPR015854">
    <property type="entry name" value="ABC_transpr_LolD-like"/>
</dbReference>
<dbReference type="Gene3D" id="3.40.50.300">
    <property type="entry name" value="P-loop containing nucleotide triphosphate hydrolases"/>
    <property type="match status" value="1"/>
</dbReference>
<organism evidence="6 7">
    <name type="scientific">Paenibacillus gyeongsangnamensis</name>
    <dbReference type="NCBI Taxonomy" id="3388067"/>
    <lineage>
        <taxon>Bacteria</taxon>
        <taxon>Bacillati</taxon>
        <taxon>Bacillota</taxon>
        <taxon>Bacilli</taxon>
        <taxon>Bacillales</taxon>
        <taxon>Paenibacillaceae</taxon>
        <taxon>Paenibacillus</taxon>
    </lineage>
</organism>
<evidence type="ECO:0000256" key="4">
    <source>
        <dbReference type="SAM" id="MobiDB-lite"/>
    </source>
</evidence>
<gene>
    <name evidence="6" type="ORF">O9H85_02300</name>
</gene>
<dbReference type="PROSITE" id="PS50893">
    <property type="entry name" value="ABC_TRANSPORTER_2"/>
    <property type="match status" value="1"/>
</dbReference>
<keyword evidence="7" id="KW-1185">Reference proteome</keyword>
<dbReference type="Pfam" id="PF00005">
    <property type="entry name" value="ABC_tran"/>
    <property type="match status" value="1"/>
</dbReference>
<comment type="caution">
    <text evidence="6">The sequence shown here is derived from an EMBL/GenBank/DDBJ whole genome shotgun (WGS) entry which is preliminary data.</text>
</comment>
<dbReference type="InterPro" id="IPR003593">
    <property type="entry name" value="AAA+_ATPase"/>
</dbReference>
<evidence type="ECO:0000313" key="6">
    <source>
        <dbReference type="EMBL" id="MCZ8511289.1"/>
    </source>
</evidence>
<reference evidence="6 7" key="1">
    <citation type="submission" date="2022-12" db="EMBL/GenBank/DDBJ databases">
        <title>Draft genome sequence of Paenibacillus sp. dW9.</title>
        <authorList>
            <person name="Choi E.-W."/>
            <person name="Kim D.-U."/>
        </authorList>
    </citation>
    <scope>NUCLEOTIDE SEQUENCE [LARGE SCALE GENOMIC DNA]</scope>
    <source>
        <strain evidence="7">dW9</strain>
    </source>
</reference>
<protein>
    <submittedName>
        <fullName evidence="6">ABC transporter ATP-binding protein</fullName>
    </submittedName>
</protein>
<dbReference type="SMART" id="SM00382">
    <property type="entry name" value="AAA"/>
    <property type="match status" value="1"/>
</dbReference>
<keyword evidence="1" id="KW-0813">Transport</keyword>
<feature type="region of interest" description="Disordered" evidence="4">
    <location>
        <begin position="1"/>
        <end position="57"/>
    </location>
</feature>
<dbReference type="EMBL" id="JAQAGZ010000001">
    <property type="protein sequence ID" value="MCZ8511289.1"/>
    <property type="molecule type" value="Genomic_DNA"/>
</dbReference>
<evidence type="ECO:0000313" key="7">
    <source>
        <dbReference type="Proteomes" id="UP001527882"/>
    </source>
</evidence>
<sequence length="288" mass="31998">MIRWLKNKKSGTKNEPDSANTGAASQEEAPASHPPAFARTDVSSDPEAYSAATAEPKPSAVDFSRPLLTVTGVERSFSVGGQPLHVLKGINMELYPTQLVMLKGRSGSGKTTLLNLIGGLDQPNRGEIRFKEHSFHRSGDDERTYIRRKEIGFIFQSFALMPLLSAWENVELSLRMAGIPRSEWKSRVTHCLELVGLAKRMHHRPFELSGGEQQRVAIAKAIAHRPSLLLADEPTAELDSQMGAQVMAVFRDIIRTERMTICMTTHDPTIMEVADRVFEMVDGKFINN</sequence>